<dbReference type="GeneID" id="106122144"/>
<dbReference type="RefSeq" id="XP_013173486.1">
    <property type="nucleotide sequence ID" value="XM_013318032.1"/>
</dbReference>
<dbReference type="KEGG" id="pxu:106122144"/>
<evidence type="ECO:0000313" key="2">
    <source>
        <dbReference type="RefSeq" id="XP_013173486.1"/>
    </source>
</evidence>
<organism evidence="2">
    <name type="scientific">Papilio xuthus</name>
    <name type="common">Asian swallowtail butterfly</name>
    <dbReference type="NCBI Taxonomy" id="66420"/>
    <lineage>
        <taxon>Eukaryota</taxon>
        <taxon>Metazoa</taxon>
        <taxon>Ecdysozoa</taxon>
        <taxon>Arthropoda</taxon>
        <taxon>Hexapoda</taxon>
        <taxon>Insecta</taxon>
        <taxon>Pterygota</taxon>
        <taxon>Neoptera</taxon>
        <taxon>Endopterygota</taxon>
        <taxon>Lepidoptera</taxon>
        <taxon>Glossata</taxon>
        <taxon>Ditrysia</taxon>
        <taxon>Papilionoidea</taxon>
        <taxon>Papilionidae</taxon>
        <taxon>Papilioninae</taxon>
        <taxon>Papilio</taxon>
    </lineage>
</organism>
<proteinExistence type="predicted"/>
<dbReference type="Proteomes" id="UP000694872">
    <property type="component" value="Unplaced"/>
</dbReference>
<gene>
    <name evidence="2" type="primary">LOC106122144</name>
</gene>
<keyword evidence="1" id="KW-0732">Signal</keyword>
<accession>A0AAJ7EDZ3</accession>
<feature type="chain" id="PRO_5042518447" evidence="1">
    <location>
        <begin position="35"/>
        <end position="528"/>
    </location>
</feature>
<protein>
    <submittedName>
        <fullName evidence="2">Uncharacterized protein LOC106122144</fullName>
    </submittedName>
</protein>
<reference evidence="2" key="1">
    <citation type="submission" date="2025-08" db="UniProtKB">
        <authorList>
            <consortium name="RefSeq"/>
        </authorList>
    </citation>
    <scope>IDENTIFICATION</scope>
</reference>
<name>A0AAJ7EDZ3_PAPXU</name>
<sequence>MTTLIYVLSKCHNFSKTMRRIVFNLFLLIHLANCIEKQTPKVKNLLPNFRRQVEEIPEEFTTEKSEDDANLNLVAFLVKNAKEIFGETEDNTDVVTKTSKITETTTFRQKTTLLKDRRTLPADRTFSDENIFLEQRPALEERTVLKEKTLTEEKIWPEESTFPIAKAFTEGVSIDEETFNKEGTLPEVMTSSVPFSKKTLFAVKSSKSLLRNLTTNTINDFTTVWSPSLSNPLGTISSTTTTTPTTTSIRYSLSSPLTSYLENTTTQSYKLPTRTTGIEYTINVESIKSDLLNITNVQIIEKGKKEPIMLTRKQDRMHDDISIYNVPVAAKEIGSLKRSCIACNNIQMHECNEPKNKMLPNTRCENEEDLCYTQQTPFGLIDRGCFNINQNISTYVCSCNLCNYIPISDMPYKFSKRKDWLDNIIDLSRTRNFRSSIFKNMSCLSCEVNTTSPSSILLEHLNCQEGNIGILPKVQCADDEICGVKALKNKGYVWRGCLRSPLYNYWWSLCDSDLCNTDNIVSLYDEIR</sequence>
<feature type="signal peptide" evidence="1">
    <location>
        <begin position="1"/>
        <end position="34"/>
    </location>
</feature>
<evidence type="ECO:0000256" key="1">
    <source>
        <dbReference type="SAM" id="SignalP"/>
    </source>
</evidence>
<dbReference type="AlphaFoldDB" id="A0AAJ7EDZ3"/>